<feature type="transmembrane region" description="Helical" evidence="1">
    <location>
        <begin position="263"/>
        <end position="285"/>
    </location>
</feature>
<name>A0A077ZWH9_STYLE</name>
<dbReference type="AlphaFoldDB" id="A0A077ZWH9"/>
<protein>
    <recommendedName>
        <fullName evidence="4">Transmembrane protein</fullName>
    </recommendedName>
</protein>
<feature type="transmembrane region" description="Helical" evidence="1">
    <location>
        <begin position="171"/>
        <end position="196"/>
    </location>
</feature>
<keyword evidence="1" id="KW-1133">Transmembrane helix</keyword>
<feature type="transmembrane region" description="Helical" evidence="1">
    <location>
        <begin position="229"/>
        <end position="251"/>
    </location>
</feature>
<feature type="transmembrane region" description="Helical" evidence="1">
    <location>
        <begin position="43"/>
        <end position="70"/>
    </location>
</feature>
<reference evidence="2 3" key="1">
    <citation type="submission" date="2014-06" db="EMBL/GenBank/DDBJ databases">
        <authorList>
            <person name="Swart Estienne"/>
        </authorList>
    </citation>
    <scope>NUCLEOTIDE SEQUENCE [LARGE SCALE GENOMIC DNA]</scope>
    <source>
        <strain evidence="2 3">130c</strain>
    </source>
</reference>
<evidence type="ECO:0000256" key="1">
    <source>
        <dbReference type="SAM" id="Phobius"/>
    </source>
</evidence>
<keyword evidence="3" id="KW-1185">Reference proteome</keyword>
<evidence type="ECO:0008006" key="4">
    <source>
        <dbReference type="Google" id="ProtNLM"/>
    </source>
</evidence>
<proteinExistence type="predicted"/>
<organism evidence="2 3">
    <name type="scientific">Stylonychia lemnae</name>
    <name type="common">Ciliate</name>
    <dbReference type="NCBI Taxonomy" id="5949"/>
    <lineage>
        <taxon>Eukaryota</taxon>
        <taxon>Sar</taxon>
        <taxon>Alveolata</taxon>
        <taxon>Ciliophora</taxon>
        <taxon>Intramacronucleata</taxon>
        <taxon>Spirotrichea</taxon>
        <taxon>Stichotrichia</taxon>
        <taxon>Sporadotrichida</taxon>
        <taxon>Oxytrichidae</taxon>
        <taxon>Stylonychinae</taxon>
        <taxon>Stylonychia</taxon>
    </lineage>
</organism>
<dbReference type="EMBL" id="CCKQ01002530">
    <property type="protein sequence ID" value="CDW73630.1"/>
    <property type="molecule type" value="Genomic_DNA"/>
</dbReference>
<feature type="transmembrane region" description="Helical" evidence="1">
    <location>
        <begin position="12"/>
        <end position="31"/>
    </location>
</feature>
<dbReference type="InParanoid" id="A0A077ZWH9"/>
<evidence type="ECO:0000313" key="2">
    <source>
        <dbReference type="EMBL" id="CDW73630.1"/>
    </source>
</evidence>
<accession>A0A077ZWH9</accession>
<keyword evidence="1" id="KW-0812">Transmembrane</keyword>
<keyword evidence="1" id="KW-0472">Membrane</keyword>
<sequence length="374" mass="43539">MAGYYVFFDVINYLTVFVYSLALGFYLNFFIRYCGVFKKVKDVANILCFIFILLAFISRIFLCIIPMIYFNSHGYTIVDSLQSQQNPYQSKILLVYAESDNQAQNFMNYAMIVNAIRWITIVMKSNKSIVPKLLLGLLLICFTINTIYYFYDILQITVGKYLFGKMTKEEKFIILLGILLMYVGITLALAYSMIYLHGDFKNQYIQSKQFMNDQDLKDHKKNKTRMKRFFKYLIAAILVKGIPLNVAQMVILMQEINLSSKIFSLWLVLTSVFSYISELLVIFIISKSIVWTLVTFDKYESQQRLRENTQVILQDIQILDTEGDLMKPENGLNNSYENDTIQKLTAHYSGNSGNEQTMQFQRMLMDNSFSAPTD</sequence>
<evidence type="ECO:0000313" key="3">
    <source>
        <dbReference type="Proteomes" id="UP000039865"/>
    </source>
</evidence>
<feature type="transmembrane region" description="Helical" evidence="1">
    <location>
        <begin position="106"/>
        <end position="123"/>
    </location>
</feature>
<dbReference type="Proteomes" id="UP000039865">
    <property type="component" value="Unassembled WGS sequence"/>
</dbReference>
<gene>
    <name evidence="2" type="primary">Contig1766.g1911</name>
    <name evidence="2" type="ORF">STYLEM_2615</name>
</gene>
<feature type="transmembrane region" description="Helical" evidence="1">
    <location>
        <begin position="130"/>
        <end position="151"/>
    </location>
</feature>